<organism evidence="1 2">
    <name type="scientific">Gigaspora margarita</name>
    <dbReference type="NCBI Taxonomy" id="4874"/>
    <lineage>
        <taxon>Eukaryota</taxon>
        <taxon>Fungi</taxon>
        <taxon>Fungi incertae sedis</taxon>
        <taxon>Mucoromycota</taxon>
        <taxon>Glomeromycotina</taxon>
        <taxon>Glomeromycetes</taxon>
        <taxon>Diversisporales</taxon>
        <taxon>Gigasporaceae</taxon>
        <taxon>Gigaspora</taxon>
    </lineage>
</organism>
<accession>A0ABN7UK30</accession>
<protein>
    <submittedName>
        <fullName evidence="1">14109_t:CDS:1</fullName>
    </submittedName>
</protein>
<name>A0ABN7UK30_GIGMA</name>
<keyword evidence="2" id="KW-1185">Reference proteome</keyword>
<evidence type="ECO:0000313" key="1">
    <source>
        <dbReference type="EMBL" id="CAG8602674.1"/>
    </source>
</evidence>
<sequence>MNAGLTRDIRVTDPLDNHDKQQLKKAWSESAKEKKARWFVEIER</sequence>
<evidence type="ECO:0000313" key="2">
    <source>
        <dbReference type="Proteomes" id="UP000789901"/>
    </source>
</evidence>
<comment type="caution">
    <text evidence="1">The sequence shown here is derived from an EMBL/GenBank/DDBJ whole genome shotgun (WGS) entry which is preliminary data.</text>
</comment>
<reference evidence="1 2" key="1">
    <citation type="submission" date="2021-06" db="EMBL/GenBank/DDBJ databases">
        <authorList>
            <person name="Kallberg Y."/>
            <person name="Tangrot J."/>
            <person name="Rosling A."/>
        </authorList>
    </citation>
    <scope>NUCLEOTIDE SEQUENCE [LARGE SCALE GENOMIC DNA]</scope>
    <source>
        <strain evidence="1 2">120-4 pot B 10/14</strain>
    </source>
</reference>
<dbReference type="EMBL" id="CAJVQB010003258">
    <property type="protein sequence ID" value="CAG8602674.1"/>
    <property type="molecule type" value="Genomic_DNA"/>
</dbReference>
<dbReference type="Proteomes" id="UP000789901">
    <property type="component" value="Unassembled WGS sequence"/>
</dbReference>
<proteinExistence type="predicted"/>
<gene>
    <name evidence="1" type="ORF">GMARGA_LOCUS6964</name>
</gene>